<name>A0A517M9Z0_9BACT</name>
<keyword evidence="2" id="KW-1185">Reference proteome</keyword>
<protein>
    <submittedName>
        <fullName evidence="1">Uncharacterized protein</fullName>
    </submittedName>
</protein>
<dbReference type="EMBL" id="CP036262">
    <property type="protein sequence ID" value="QDS91684.1"/>
    <property type="molecule type" value="Genomic_DNA"/>
</dbReference>
<dbReference type="Proteomes" id="UP000320672">
    <property type="component" value="Chromosome"/>
</dbReference>
<gene>
    <name evidence="1" type="ORF">FF011L_04160</name>
</gene>
<reference evidence="1 2" key="1">
    <citation type="submission" date="2019-02" db="EMBL/GenBank/DDBJ databases">
        <title>Deep-cultivation of Planctomycetes and their phenomic and genomic characterization uncovers novel biology.</title>
        <authorList>
            <person name="Wiegand S."/>
            <person name="Jogler M."/>
            <person name="Boedeker C."/>
            <person name="Pinto D."/>
            <person name="Vollmers J."/>
            <person name="Rivas-Marin E."/>
            <person name="Kohn T."/>
            <person name="Peeters S.H."/>
            <person name="Heuer A."/>
            <person name="Rast P."/>
            <person name="Oberbeckmann S."/>
            <person name="Bunk B."/>
            <person name="Jeske O."/>
            <person name="Meyerdierks A."/>
            <person name="Storesund J.E."/>
            <person name="Kallscheuer N."/>
            <person name="Luecker S."/>
            <person name="Lage O.M."/>
            <person name="Pohl T."/>
            <person name="Merkel B.J."/>
            <person name="Hornburger P."/>
            <person name="Mueller R.-W."/>
            <person name="Bruemmer F."/>
            <person name="Labrenz M."/>
            <person name="Spormann A.M."/>
            <person name="Op den Camp H."/>
            <person name="Overmann J."/>
            <person name="Amann R."/>
            <person name="Jetten M.S.M."/>
            <person name="Mascher T."/>
            <person name="Medema M.H."/>
            <person name="Devos D.P."/>
            <person name="Kaster A.-K."/>
            <person name="Ovreas L."/>
            <person name="Rohde M."/>
            <person name="Galperin M.Y."/>
            <person name="Jogler C."/>
        </authorList>
    </citation>
    <scope>NUCLEOTIDE SEQUENCE [LARGE SCALE GENOMIC DNA]</scope>
    <source>
        <strain evidence="1 2">FF011L</strain>
    </source>
</reference>
<sequence length="100" mass="10372">MKTFLLVVVVVAWHAIGPISGSELATGGVCNGNCSATDLTNRCGGLSCGQFFGSCRLEVGTGNQNNGLCGQVLNSSACPSPQCFMPFPGYECECNFPAEE</sequence>
<evidence type="ECO:0000313" key="1">
    <source>
        <dbReference type="EMBL" id="QDS91684.1"/>
    </source>
</evidence>
<proteinExistence type="predicted"/>
<dbReference type="AlphaFoldDB" id="A0A517M9Z0"/>
<accession>A0A517M9Z0</accession>
<evidence type="ECO:0000313" key="2">
    <source>
        <dbReference type="Proteomes" id="UP000320672"/>
    </source>
</evidence>
<dbReference type="KEGG" id="rml:FF011L_04160"/>
<organism evidence="1 2">
    <name type="scientific">Roseimaritima multifibrata</name>
    <dbReference type="NCBI Taxonomy" id="1930274"/>
    <lineage>
        <taxon>Bacteria</taxon>
        <taxon>Pseudomonadati</taxon>
        <taxon>Planctomycetota</taxon>
        <taxon>Planctomycetia</taxon>
        <taxon>Pirellulales</taxon>
        <taxon>Pirellulaceae</taxon>
        <taxon>Roseimaritima</taxon>
    </lineage>
</organism>